<reference evidence="1 2" key="1">
    <citation type="submission" date="2019-01" db="EMBL/GenBank/DDBJ databases">
        <title>Genome sequencing of strain FW100M-2.</title>
        <authorList>
            <person name="Heo J."/>
            <person name="Kim S.-J."/>
            <person name="Kim J.-S."/>
            <person name="Hong S.-B."/>
            <person name="Kwon S.-W."/>
        </authorList>
    </citation>
    <scope>NUCLEOTIDE SEQUENCE [LARGE SCALE GENOMIC DNA]</scope>
    <source>
        <strain evidence="1 2">FW100M-2</strain>
    </source>
</reference>
<evidence type="ECO:0008006" key="3">
    <source>
        <dbReference type="Google" id="ProtNLM"/>
    </source>
</evidence>
<proteinExistence type="predicted"/>
<keyword evidence="2" id="KW-1185">Reference proteome</keyword>
<dbReference type="InterPro" id="IPR025942">
    <property type="entry name" value="SpoVIF"/>
</dbReference>
<evidence type="ECO:0000313" key="1">
    <source>
        <dbReference type="EMBL" id="QAY68397.1"/>
    </source>
</evidence>
<protein>
    <recommendedName>
        <fullName evidence="3">Stage VI sporulation protein F</fullName>
    </recommendedName>
</protein>
<organism evidence="1 2">
    <name type="scientific">Paenibacillus protaetiae</name>
    <dbReference type="NCBI Taxonomy" id="2509456"/>
    <lineage>
        <taxon>Bacteria</taxon>
        <taxon>Bacillati</taxon>
        <taxon>Bacillota</taxon>
        <taxon>Bacilli</taxon>
        <taxon>Bacillales</taxon>
        <taxon>Paenibacillaceae</taxon>
        <taxon>Paenibacillus</taxon>
    </lineage>
</organism>
<name>A0A4P6F5B9_9BACL</name>
<dbReference type="KEGG" id="pprt:ET464_06975"/>
<evidence type="ECO:0000313" key="2">
    <source>
        <dbReference type="Proteomes" id="UP000293568"/>
    </source>
</evidence>
<dbReference type="OrthoDB" id="2660200at2"/>
<sequence>MLGELIYASLGGEAVANKDLSKDVLGAINKKTGKNISENAVKKLASSVTADTLKNEAELRKLIKQVAEMAKVPVSESTTNDIVKAVTASGVGLNHLESLIKMMVKK</sequence>
<dbReference type="Pfam" id="PF14069">
    <property type="entry name" value="SpoVIF"/>
    <property type="match status" value="1"/>
</dbReference>
<dbReference type="Proteomes" id="UP000293568">
    <property type="component" value="Chromosome"/>
</dbReference>
<dbReference type="AlphaFoldDB" id="A0A4P6F5B9"/>
<dbReference type="EMBL" id="CP035492">
    <property type="protein sequence ID" value="QAY68397.1"/>
    <property type="molecule type" value="Genomic_DNA"/>
</dbReference>
<accession>A0A4P6F5B9</accession>
<gene>
    <name evidence="1" type="ORF">ET464_06975</name>
</gene>